<feature type="transmembrane region" description="Helical" evidence="1">
    <location>
        <begin position="118"/>
        <end position="135"/>
    </location>
</feature>
<dbReference type="Proteomes" id="UP000239735">
    <property type="component" value="Unassembled WGS sequence"/>
</dbReference>
<evidence type="ECO:0000256" key="1">
    <source>
        <dbReference type="SAM" id="Phobius"/>
    </source>
</evidence>
<protein>
    <recommendedName>
        <fullName evidence="4">Transposase DDE domain-containing protein</fullName>
    </recommendedName>
</protein>
<keyword evidence="1" id="KW-0472">Membrane</keyword>
<dbReference type="EMBL" id="OKRB01000140">
    <property type="protein sequence ID" value="SPE30459.1"/>
    <property type="molecule type" value="Genomic_DNA"/>
</dbReference>
<reference evidence="3" key="1">
    <citation type="submission" date="2018-02" db="EMBL/GenBank/DDBJ databases">
        <authorList>
            <person name="Hausmann B."/>
        </authorList>
    </citation>
    <scope>NUCLEOTIDE SEQUENCE [LARGE SCALE GENOMIC DNA]</scope>
    <source>
        <strain evidence="3">Peat soil MAG SbA5</strain>
    </source>
</reference>
<feature type="transmembrane region" description="Helical" evidence="1">
    <location>
        <begin position="141"/>
        <end position="159"/>
    </location>
</feature>
<dbReference type="AlphaFoldDB" id="A0A2N9M4N6"/>
<keyword evidence="1" id="KW-0812">Transmembrane</keyword>
<name>A0A2N9M4N6_9BACT</name>
<evidence type="ECO:0000313" key="2">
    <source>
        <dbReference type="EMBL" id="SPE30459.1"/>
    </source>
</evidence>
<accession>A0A2N9M4N6</accession>
<keyword evidence="1" id="KW-1133">Transmembrane helix</keyword>
<feature type="transmembrane region" description="Helical" evidence="1">
    <location>
        <begin position="12"/>
        <end position="29"/>
    </location>
</feature>
<gene>
    <name evidence="2" type="ORF">SBA5_790002</name>
</gene>
<evidence type="ECO:0008006" key="4">
    <source>
        <dbReference type="Google" id="ProtNLM"/>
    </source>
</evidence>
<proteinExistence type="predicted"/>
<sequence length="172" mass="19440">MQSVSLEFTLMLGYAVLLGVMALLLEFAARHAHRRSLRMSTTGFTYFADKDMWRCPEFQHLFPVFVDHAKRSVIYRAPASACNACKCKSHCTDSDHGREIERKATGDLQNGMQRFHRAMSVTLLVLATLILVVEIVRDKAFYPRVLLAAVLVLFSMAVLRLSMPLFSRNEGA</sequence>
<organism evidence="2 3">
    <name type="scientific">Candidatus Sulfuritelmatomonas gaucii</name>
    <dbReference type="NCBI Taxonomy" id="2043161"/>
    <lineage>
        <taxon>Bacteria</taxon>
        <taxon>Pseudomonadati</taxon>
        <taxon>Acidobacteriota</taxon>
        <taxon>Terriglobia</taxon>
        <taxon>Terriglobales</taxon>
        <taxon>Acidobacteriaceae</taxon>
        <taxon>Candidatus Sulfuritelmatomonas</taxon>
    </lineage>
</organism>
<evidence type="ECO:0000313" key="3">
    <source>
        <dbReference type="Proteomes" id="UP000239735"/>
    </source>
</evidence>